<dbReference type="Proteomes" id="UP001176517">
    <property type="component" value="Unassembled WGS sequence"/>
</dbReference>
<accession>A0AAN6JNH4</accession>
<sequence>MAILIDTIVEERLRTGMERWISLHVGASGVYSLTSAGLLRFTPVVNAASSSAGSGKPSTGLSLGEPTTFTLPRTPLSHALFVTLPHDITTSANPSADPTHLFSGGHEVPLSIWDLPALLASTGAEGPLAATADSSKKPSDQQAKVEAGNGEDQGPKRKRRKLKEKLQDGEVWRAKGLPHDALGLQQKPEIAAIALLSKGSPTEKTVSGLPQDLKFGIATKNGLFRLY</sequence>
<protein>
    <submittedName>
        <fullName evidence="2">Uncharacterized protein</fullName>
    </submittedName>
</protein>
<name>A0AAN6JNH4_9BASI</name>
<dbReference type="EMBL" id="JAPDMZ010000480">
    <property type="protein sequence ID" value="KAK0542637.1"/>
    <property type="molecule type" value="Genomic_DNA"/>
</dbReference>
<gene>
    <name evidence="2" type="ORF">OC846_006678</name>
</gene>
<feature type="region of interest" description="Disordered" evidence="1">
    <location>
        <begin position="126"/>
        <end position="162"/>
    </location>
</feature>
<dbReference type="AlphaFoldDB" id="A0AAN6JNH4"/>
<evidence type="ECO:0000313" key="3">
    <source>
        <dbReference type="Proteomes" id="UP001176517"/>
    </source>
</evidence>
<organism evidence="2 3">
    <name type="scientific">Tilletia horrida</name>
    <dbReference type="NCBI Taxonomy" id="155126"/>
    <lineage>
        <taxon>Eukaryota</taxon>
        <taxon>Fungi</taxon>
        <taxon>Dikarya</taxon>
        <taxon>Basidiomycota</taxon>
        <taxon>Ustilaginomycotina</taxon>
        <taxon>Exobasidiomycetes</taxon>
        <taxon>Tilletiales</taxon>
        <taxon>Tilletiaceae</taxon>
        <taxon>Tilletia</taxon>
    </lineage>
</organism>
<evidence type="ECO:0000313" key="2">
    <source>
        <dbReference type="EMBL" id="KAK0542637.1"/>
    </source>
</evidence>
<comment type="caution">
    <text evidence="2">The sequence shown here is derived from an EMBL/GenBank/DDBJ whole genome shotgun (WGS) entry which is preliminary data.</text>
</comment>
<evidence type="ECO:0000256" key="1">
    <source>
        <dbReference type="SAM" id="MobiDB-lite"/>
    </source>
</evidence>
<reference evidence="2" key="1">
    <citation type="journal article" date="2023" name="PhytoFront">
        <title>Draft Genome Resources of Seven Strains of Tilletia horrida, Causal Agent of Kernel Smut of Rice.</title>
        <authorList>
            <person name="Khanal S."/>
            <person name="Antony Babu S."/>
            <person name="Zhou X.G."/>
        </authorList>
    </citation>
    <scope>NUCLEOTIDE SEQUENCE</scope>
    <source>
        <strain evidence="2">TX6</strain>
    </source>
</reference>
<keyword evidence="3" id="KW-1185">Reference proteome</keyword>
<feature type="non-terminal residue" evidence="2">
    <location>
        <position position="227"/>
    </location>
</feature>
<proteinExistence type="predicted"/>